<dbReference type="AlphaFoldDB" id="A0A921QNW9"/>
<feature type="region of interest" description="Disordered" evidence="1">
    <location>
        <begin position="47"/>
        <end position="69"/>
    </location>
</feature>
<dbReference type="EMBL" id="CM027685">
    <property type="protein sequence ID" value="KAG0525589.1"/>
    <property type="molecule type" value="Genomic_DNA"/>
</dbReference>
<protein>
    <submittedName>
        <fullName evidence="2">Uncharacterized protein</fullName>
    </submittedName>
</protein>
<evidence type="ECO:0000256" key="1">
    <source>
        <dbReference type="SAM" id="MobiDB-lite"/>
    </source>
</evidence>
<accession>A0A921QNW9</accession>
<reference evidence="2" key="2">
    <citation type="submission" date="2020-10" db="EMBL/GenBank/DDBJ databases">
        <authorList>
            <person name="Cooper E.A."/>
            <person name="Brenton Z.W."/>
            <person name="Flinn B.S."/>
            <person name="Jenkins J."/>
            <person name="Shu S."/>
            <person name="Flowers D."/>
            <person name="Luo F."/>
            <person name="Wang Y."/>
            <person name="Xia P."/>
            <person name="Barry K."/>
            <person name="Daum C."/>
            <person name="Lipzen A."/>
            <person name="Yoshinaga Y."/>
            <person name="Schmutz J."/>
            <person name="Saski C."/>
            <person name="Vermerris W."/>
            <person name="Kresovich S."/>
        </authorList>
    </citation>
    <scope>NUCLEOTIDE SEQUENCE</scope>
</reference>
<name>A0A921QNW9_SORBI</name>
<dbReference type="Proteomes" id="UP000807115">
    <property type="component" value="Chromosome 6"/>
</dbReference>
<comment type="caution">
    <text evidence="2">The sequence shown here is derived from an EMBL/GenBank/DDBJ whole genome shotgun (WGS) entry which is preliminary data.</text>
</comment>
<proteinExistence type="predicted"/>
<sequence length="174" mass="19401">MDGNVIAVITAYSLCPDLSVVLTYRLAQSYPITDTTAPCSHPLVVTASPQHHRSPLPSGPTSAPSSAPPHLLLLRRRPTSPPPMTPLLLHRRAFSSTRVQLEVEQPRSTGDRAVQRPPGCAPTRSCESSSRWFVGRKPIQPSMQWRICVSRPCLELCFPLFFNLFCWMILADWI</sequence>
<reference evidence="2" key="1">
    <citation type="journal article" date="2019" name="BMC Genomics">
        <title>A new reference genome for Sorghum bicolor reveals high levels of sequence similarity between sweet and grain genotypes: implications for the genetics of sugar metabolism.</title>
        <authorList>
            <person name="Cooper E.A."/>
            <person name="Brenton Z.W."/>
            <person name="Flinn B.S."/>
            <person name="Jenkins J."/>
            <person name="Shu S."/>
            <person name="Flowers D."/>
            <person name="Luo F."/>
            <person name="Wang Y."/>
            <person name="Xia P."/>
            <person name="Barry K."/>
            <person name="Daum C."/>
            <person name="Lipzen A."/>
            <person name="Yoshinaga Y."/>
            <person name="Schmutz J."/>
            <person name="Saski C."/>
            <person name="Vermerris W."/>
            <person name="Kresovich S."/>
        </authorList>
    </citation>
    <scope>NUCLEOTIDE SEQUENCE</scope>
</reference>
<organism evidence="2 3">
    <name type="scientific">Sorghum bicolor</name>
    <name type="common">Sorghum</name>
    <name type="synonym">Sorghum vulgare</name>
    <dbReference type="NCBI Taxonomy" id="4558"/>
    <lineage>
        <taxon>Eukaryota</taxon>
        <taxon>Viridiplantae</taxon>
        <taxon>Streptophyta</taxon>
        <taxon>Embryophyta</taxon>
        <taxon>Tracheophyta</taxon>
        <taxon>Spermatophyta</taxon>
        <taxon>Magnoliopsida</taxon>
        <taxon>Liliopsida</taxon>
        <taxon>Poales</taxon>
        <taxon>Poaceae</taxon>
        <taxon>PACMAD clade</taxon>
        <taxon>Panicoideae</taxon>
        <taxon>Andropogonodae</taxon>
        <taxon>Andropogoneae</taxon>
        <taxon>Sorghinae</taxon>
        <taxon>Sorghum</taxon>
    </lineage>
</organism>
<feature type="compositionally biased region" description="Low complexity" evidence="1">
    <location>
        <begin position="55"/>
        <end position="69"/>
    </location>
</feature>
<gene>
    <name evidence="2" type="ORF">BDA96_06G069300</name>
</gene>
<evidence type="ECO:0000313" key="2">
    <source>
        <dbReference type="EMBL" id="KAG0525589.1"/>
    </source>
</evidence>
<evidence type="ECO:0000313" key="3">
    <source>
        <dbReference type="Proteomes" id="UP000807115"/>
    </source>
</evidence>